<name>A0A1A9HZJ6_9BACT</name>
<keyword evidence="2" id="KW-1185">Reference proteome</keyword>
<proteinExistence type="predicted"/>
<protein>
    <recommendedName>
        <fullName evidence="3">3'-kinase</fullName>
    </recommendedName>
</protein>
<reference evidence="1 2" key="1">
    <citation type="submission" date="2016-05" db="EMBL/GenBank/DDBJ databases">
        <title>Niabella ginsenosidivorans BS26 whole genome sequencing.</title>
        <authorList>
            <person name="Im W.T."/>
            <person name="Siddiqi M.Z."/>
        </authorList>
    </citation>
    <scope>NUCLEOTIDE SEQUENCE [LARGE SCALE GENOMIC DNA]</scope>
    <source>
        <strain evidence="1 2">BS26</strain>
    </source>
</reference>
<dbReference type="AlphaFoldDB" id="A0A1A9HZJ6"/>
<dbReference type="Gene3D" id="1.10.510.10">
    <property type="entry name" value="Transferase(Phosphotransferase) domain 1"/>
    <property type="match status" value="1"/>
</dbReference>
<gene>
    <name evidence="1" type="ORF">A8C56_07285</name>
</gene>
<dbReference type="EMBL" id="CP015772">
    <property type="protein sequence ID" value="ANH80806.1"/>
    <property type="molecule type" value="Genomic_DNA"/>
</dbReference>
<dbReference type="Proteomes" id="UP000077667">
    <property type="component" value="Chromosome"/>
</dbReference>
<evidence type="ECO:0008006" key="3">
    <source>
        <dbReference type="Google" id="ProtNLM"/>
    </source>
</evidence>
<organism evidence="1 2">
    <name type="scientific">Niabella ginsenosidivorans</name>
    <dbReference type="NCBI Taxonomy" id="1176587"/>
    <lineage>
        <taxon>Bacteria</taxon>
        <taxon>Pseudomonadati</taxon>
        <taxon>Bacteroidota</taxon>
        <taxon>Chitinophagia</taxon>
        <taxon>Chitinophagales</taxon>
        <taxon>Chitinophagaceae</taxon>
        <taxon>Niabella</taxon>
    </lineage>
</organism>
<dbReference type="GO" id="GO:0019748">
    <property type="term" value="P:secondary metabolic process"/>
    <property type="evidence" value="ECO:0007669"/>
    <property type="project" value="InterPro"/>
</dbReference>
<evidence type="ECO:0000313" key="2">
    <source>
        <dbReference type="Proteomes" id="UP000077667"/>
    </source>
</evidence>
<sequence length="277" mass="31822">MFWNKEKETQSLELKKQYLQQWQLEPDGAYFFSYASLLQPVIYRHQKAMLKISLEEEEQFGGLLMQWWDGYGAAKVFQYTREALLLERITGHLSLKQIAANGRDDEATGVICATAKKLHQTRSKPLPELIDLNDWFYELLHAHEKYSNRFMTSAAIARELLETTTTKTVLHGDLHHENILYSDKRGWLAIDPKRLYGDEGFEYANLFCNPAKEIALAPGRLQLQLKVVCTATGIPAKRMLQWIAAWSALSGIWMLSVAEDPDVPFTINRMALTALNR</sequence>
<dbReference type="InterPro" id="IPR006748">
    <property type="entry name" value="NH2Glyco/OHUrea_AB-resist_kin"/>
</dbReference>
<accession>A0A1A9HZJ6</accession>
<dbReference type="RefSeq" id="WP_067753919.1">
    <property type="nucleotide sequence ID" value="NZ_CP015772.1"/>
</dbReference>
<dbReference type="SUPFAM" id="SSF56112">
    <property type="entry name" value="Protein kinase-like (PK-like)"/>
    <property type="match status" value="1"/>
</dbReference>
<dbReference type="InterPro" id="IPR011009">
    <property type="entry name" value="Kinase-like_dom_sf"/>
</dbReference>
<dbReference type="Pfam" id="PF04655">
    <property type="entry name" value="APH_6_hur"/>
    <property type="match status" value="1"/>
</dbReference>
<dbReference type="GO" id="GO:0016773">
    <property type="term" value="F:phosphotransferase activity, alcohol group as acceptor"/>
    <property type="evidence" value="ECO:0007669"/>
    <property type="project" value="InterPro"/>
</dbReference>
<dbReference type="KEGG" id="nia:A8C56_07285"/>
<evidence type="ECO:0000313" key="1">
    <source>
        <dbReference type="EMBL" id="ANH80806.1"/>
    </source>
</evidence>
<dbReference type="STRING" id="1176587.A8C56_07285"/>
<dbReference type="OrthoDB" id="179394at2"/>